<name>A0A0C9ZBQ5_9AGAM</name>
<dbReference type="InParanoid" id="A0A0C9ZBQ5"/>
<keyword evidence="1" id="KW-0472">Membrane</keyword>
<dbReference type="AlphaFoldDB" id="A0A0C9ZBQ5"/>
<dbReference type="OrthoDB" id="538223at2759"/>
<keyword evidence="1" id="KW-1133">Transmembrane helix</keyword>
<evidence type="ECO:0000313" key="2">
    <source>
        <dbReference type="EMBL" id="KIK34935.1"/>
    </source>
</evidence>
<dbReference type="HOGENOM" id="CLU_1062350_0_0_1"/>
<dbReference type="Proteomes" id="UP000054485">
    <property type="component" value="Unassembled WGS sequence"/>
</dbReference>
<feature type="transmembrane region" description="Helical" evidence="1">
    <location>
        <begin position="183"/>
        <end position="202"/>
    </location>
</feature>
<gene>
    <name evidence="2" type="ORF">CY34DRAFT_17367</name>
</gene>
<proteinExistence type="predicted"/>
<keyword evidence="3" id="KW-1185">Reference proteome</keyword>
<dbReference type="EMBL" id="KN835684">
    <property type="protein sequence ID" value="KIK34935.1"/>
    <property type="molecule type" value="Genomic_DNA"/>
</dbReference>
<accession>A0A0C9ZBQ5</accession>
<keyword evidence="1" id="KW-0812">Transmembrane</keyword>
<organism evidence="2 3">
    <name type="scientific">Suillus luteus UH-Slu-Lm8-n1</name>
    <dbReference type="NCBI Taxonomy" id="930992"/>
    <lineage>
        <taxon>Eukaryota</taxon>
        <taxon>Fungi</taxon>
        <taxon>Dikarya</taxon>
        <taxon>Basidiomycota</taxon>
        <taxon>Agaricomycotina</taxon>
        <taxon>Agaricomycetes</taxon>
        <taxon>Agaricomycetidae</taxon>
        <taxon>Boletales</taxon>
        <taxon>Suillineae</taxon>
        <taxon>Suillaceae</taxon>
        <taxon>Suillus</taxon>
    </lineage>
</organism>
<evidence type="ECO:0000256" key="1">
    <source>
        <dbReference type="SAM" id="Phobius"/>
    </source>
</evidence>
<sequence length="262" mass="29862">MTIICDSFLLKSLPSQSPNPHLPHPSFIRRLWNIVSRHCLPSDKYVQRERPNRGFFARHARSNLPLEPVAIIPSQPTTAWKVRPGVEDDLEEDEKEEDSSVLPSCTRFHLQAQRRNLVIVHLCISSNRWWLRLSTSRNRSGKDVEAEVIADDFGQGVLRRAESETRIPHRIQLMPHDIQFSHVRLLIGFLKVFLMQIILVLLHDAILAPRHCQAACFSVTYFGRSPSDTHDTSPSTPGFKIFWIGIDKAAKASSCKGADLQF</sequence>
<evidence type="ECO:0000313" key="3">
    <source>
        <dbReference type="Proteomes" id="UP000054485"/>
    </source>
</evidence>
<protein>
    <submittedName>
        <fullName evidence="2">Uncharacterized protein</fullName>
    </submittedName>
</protein>
<reference evidence="3" key="2">
    <citation type="submission" date="2015-01" db="EMBL/GenBank/DDBJ databases">
        <title>Evolutionary Origins and Diversification of the Mycorrhizal Mutualists.</title>
        <authorList>
            <consortium name="DOE Joint Genome Institute"/>
            <consortium name="Mycorrhizal Genomics Consortium"/>
            <person name="Kohler A."/>
            <person name="Kuo A."/>
            <person name="Nagy L.G."/>
            <person name="Floudas D."/>
            <person name="Copeland A."/>
            <person name="Barry K.W."/>
            <person name="Cichocki N."/>
            <person name="Veneault-Fourrey C."/>
            <person name="LaButti K."/>
            <person name="Lindquist E.A."/>
            <person name="Lipzen A."/>
            <person name="Lundell T."/>
            <person name="Morin E."/>
            <person name="Murat C."/>
            <person name="Riley R."/>
            <person name="Ohm R."/>
            <person name="Sun H."/>
            <person name="Tunlid A."/>
            <person name="Henrissat B."/>
            <person name="Grigoriev I.V."/>
            <person name="Hibbett D.S."/>
            <person name="Martin F."/>
        </authorList>
    </citation>
    <scope>NUCLEOTIDE SEQUENCE [LARGE SCALE GENOMIC DNA]</scope>
    <source>
        <strain evidence="3">UH-Slu-Lm8-n1</strain>
    </source>
</reference>
<reference evidence="2 3" key="1">
    <citation type="submission" date="2014-04" db="EMBL/GenBank/DDBJ databases">
        <authorList>
            <consortium name="DOE Joint Genome Institute"/>
            <person name="Kuo A."/>
            <person name="Ruytinx J."/>
            <person name="Rineau F."/>
            <person name="Colpaert J."/>
            <person name="Kohler A."/>
            <person name="Nagy L.G."/>
            <person name="Floudas D."/>
            <person name="Copeland A."/>
            <person name="Barry K.W."/>
            <person name="Cichocki N."/>
            <person name="Veneault-Fourrey C."/>
            <person name="LaButti K."/>
            <person name="Lindquist E.A."/>
            <person name="Lipzen A."/>
            <person name="Lundell T."/>
            <person name="Morin E."/>
            <person name="Murat C."/>
            <person name="Sun H."/>
            <person name="Tunlid A."/>
            <person name="Henrissat B."/>
            <person name="Grigoriev I.V."/>
            <person name="Hibbett D.S."/>
            <person name="Martin F."/>
            <person name="Nordberg H.P."/>
            <person name="Cantor M.N."/>
            <person name="Hua S.X."/>
        </authorList>
    </citation>
    <scope>NUCLEOTIDE SEQUENCE [LARGE SCALE GENOMIC DNA]</scope>
    <source>
        <strain evidence="2 3">UH-Slu-Lm8-n1</strain>
    </source>
</reference>